<gene>
    <name evidence="10" type="ORF">Y981_01240</name>
</gene>
<dbReference type="GO" id="GO:0005524">
    <property type="term" value="F:ATP binding"/>
    <property type="evidence" value="ECO:0007669"/>
    <property type="project" value="UniProtKB-KW"/>
</dbReference>
<dbReference type="Gene3D" id="1.10.8.60">
    <property type="match status" value="1"/>
</dbReference>
<keyword evidence="3" id="KW-0805">Transcription regulation</keyword>
<dbReference type="Pfam" id="PF00072">
    <property type="entry name" value="Response_reg"/>
    <property type="match status" value="1"/>
</dbReference>
<feature type="region of interest" description="Disordered" evidence="7">
    <location>
        <begin position="463"/>
        <end position="489"/>
    </location>
</feature>
<dbReference type="Gene3D" id="3.40.50.300">
    <property type="entry name" value="P-loop containing nucleotide triphosphate hydrolases"/>
    <property type="match status" value="1"/>
</dbReference>
<dbReference type="InterPro" id="IPR058031">
    <property type="entry name" value="AAA_lid_NorR"/>
</dbReference>
<evidence type="ECO:0000256" key="5">
    <source>
        <dbReference type="ARBA" id="ARBA00023163"/>
    </source>
</evidence>
<keyword evidence="2" id="KW-0067">ATP-binding</keyword>
<dbReference type="PRINTS" id="PR01590">
    <property type="entry name" value="HTHFIS"/>
</dbReference>
<evidence type="ECO:0000256" key="3">
    <source>
        <dbReference type="ARBA" id="ARBA00023015"/>
    </source>
</evidence>
<dbReference type="InterPro" id="IPR025944">
    <property type="entry name" value="Sigma_54_int_dom_CS"/>
</dbReference>
<keyword evidence="1" id="KW-0547">Nucleotide-binding</keyword>
<evidence type="ECO:0000259" key="8">
    <source>
        <dbReference type="PROSITE" id="PS50045"/>
    </source>
</evidence>
<protein>
    <submittedName>
        <fullName evidence="10">Fis family transcriptional regulator</fullName>
    </submittedName>
</protein>
<reference evidence="10 11" key="2">
    <citation type="journal article" date="2015" name="Biomed. Res. Int.">
        <title>Effects of Arsenite Resistance on the Growth and Functional Gene Expression of Leptospirillum ferriphilum and Acidithiobacillus thiooxidans in Pure Culture and Coculture.</title>
        <authorList>
            <person name="Jiang H."/>
            <person name="Liang Y."/>
            <person name="Yin H."/>
            <person name="Xiao Y."/>
            <person name="Guo X."/>
            <person name="Xu Y."/>
            <person name="Hu Q."/>
            <person name="Liu H."/>
            <person name="Liu X."/>
        </authorList>
    </citation>
    <scope>NUCLEOTIDE SEQUENCE [LARGE SCALE GENOMIC DNA]</scope>
    <source>
        <strain evidence="10 11">YSK</strain>
    </source>
</reference>
<dbReference type="SMART" id="SM00382">
    <property type="entry name" value="AAA"/>
    <property type="match status" value="1"/>
</dbReference>
<dbReference type="PANTHER" id="PTHR32071:SF21">
    <property type="entry name" value="TRANSCRIPTIONAL REGULATORY PROTEIN FLGR"/>
    <property type="match status" value="1"/>
</dbReference>
<evidence type="ECO:0000313" key="11">
    <source>
        <dbReference type="Proteomes" id="UP000027059"/>
    </source>
</evidence>
<dbReference type="PROSITE" id="PS00675">
    <property type="entry name" value="SIGMA54_INTERACT_1"/>
    <property type="match status" value="1"/>
</dbReference>
<evidence type="ECO:0000313" key="10">
    <source>
        <dbReference type="EMBL" id="AIA29940.1"/>
    </source>
</evidence>
<reference evidence="11" key="1">
    <citation type="submission" date="2014-02" db="EMBL/GenBank/DDBJ databases">
        <title>Complete genome sequence and comparative genomic analysis of the nitrogen-fixing bacterium Leptospirillum ferriphilum YSK.</title>
        <authorList>
            <person name="Guo X."/>
            <person name="Yin H."/>
            <person name="Liang Y."/>
            <person name="Hu Q."/>
            <person name="Ma L."/>
            <person name="Xiao Y."/>
            <person name="Zhang X."/>
            <person name="Qiu G."/>
            <person name="Liu X."/>
        </authorList>
    </citation>
    <scope>NUCLEOTIDE SEQUENCE [LARGE SCALE GENOMIC DNA]</scope>
    <source>
        <strain evidence="11">YSK</strain>
    </source>
</reference>
<dbReference type="Proteomes" id="UP000027059">
    <property type="component" value="Chromosome"/>
</dbReference>
<dbReference type="FunFam" id="3.40.50.300:FF:000006">
    <property type="entry name" value="DNA-binding transcriptional regulator NtrC"/>
    <property type="match status" value="1"/>
</dbReference>
<dbReference type="InterPro" id="IPR025662">
    <property type="entry name" value="Sigma_54_int_dom_ATP-bd_1"/>
</dbReference>
<dbReference type="CDD" id="cd00009">
    <property type="entry name" value="AAA"/>
    <property type="match status" value="1"/>
</dbReference>
<dbReference type="SMART" id="SM00448">
    <property type="entry name" value="REC"/>
    <property type="match status" value="1"/>
</dbReference>
<feature type="domain" description="Sigma-54 factor interaction" evidence="8">
    <location>
        <begin position="141"/>
        <end position="369"/>
    </location>
</feature>
<dbReference type="Pfam" id="PF02954">
    <property type="entry name" value="HTH_8"/>
    <property type="match status" value="1"/>
</dbReference>
<feature type="modified residue" description="4-aspartylphosphate" evidence="6">
    <location>
        <position position="57"/>
    </location>
</feature>
<dbReference type="Pfam" id="PF25601">
    <property type="entry name" value="AAA_lid_14"/>
    <property type="match status" value="1"/>
</dbReference>
<evidence type="ECO:0000259" key="9">
    <source>
        <dbReference type="PROSITE" id="PS50110"/>
    </source>
</evidence>
<dbReference type="InterPro" id="IPR011006">
    <property type="entry name" value="CheY-like_superfamily"/>
</dbReference>
<dbReference type="InterPro" id="IPR002197">
    <property type="entry name" value="HTH_Fis"/>
</dbReference>
<dbReference type="InterPro" id="IPR027417">
    <property type="entry name" value="P-loop_NTPase"/>
</dbReference>
<dbReference type="RefSeq" id="WP_038506584.1">
    <property type="nucleotide sequence ID" value="NZ_CP007243.1"/>
</dbReference>
<dbReference type="EMBL" id="CP007243">
    <property type="protein sequence ID" value="AIA29940.1"/>
    <property type="molecule type" value="Genomic_DNA"/>
</dbReference>
<dbReference type="SUPFAM" id="SSF46689">
    <property type="entry name" value="Homeodomain-like"/>
    <property type="match status" value="1"/>
</dbReference>
<evidence type="ECO:0000256" key="7">
    <source>
        <dbReference type="SAM" id="MobiDB-lite"/>
    </source>
</evidence>
<dbReference type="KEGG" id="lfp:Y981_01240"/>
<dbReference type="SUPFAM" id="SSF52540">
    <property type="entry name" value="P-loop containing nucleoside triphosphate hydrolases"/>
    <property type="match status" value="1"/>
</dbReference>
<dbReference type="GO" id="GO:0000160">
    <property type="term" value="P:phosphorelay signal transduction system"/>
    <property type="evidence" value="ECO:0007669"/>
    <property type="project" value="InterPro"/>
</dbReference>
<name>A0A059XSA8_9BACT</name>
<dbReference type="OrthoDB" id="9804019at2"/>
<dbReference type="Pfam" id="PF00158">
    <property type="entry name" value="Sigma54_activat"/>
    <property type="match status" value="1"/>
</dbReference>
<evidence type="ECO:0000256" key="2">
    <source>
        <dbReference type="ARBA" id="ARBA00022840"/>
    </source>
</evidence>
<dbReference type="PROSITE" id="PS00688">
    <property type="entry name" value="SIGMA54_INTERACT_3"/>
    <property type="match status" value="1"/>
</dbReference>
<dbReference type="InterPro" id="IPR002078">
    <property type="entry name" value="Sigma_54_int"/>
</dbReference>
<dbReference type="InterPro" id="IPR025943">
    <property type="entry name" value="Sigma_54_int_dom_ATP-bd_2"/>
</dbReference>
<dbReference type="InterPro" id="IPR003593">
    <property type="entry name" value="AAA+_ATPase"/>
</dbReference>
<evidence type="ECO:0000256" key="1">
    <source>
        <dbReference type="ARBA" id="ARBA00022741"/>
    </source>
</evidence>
<dbReference type="AlphaFoldDB" id="A0A059XSA8"/>
<keyword evidence="11" id="KW-1185">Reference proteome</keyword>
<proteinExistence type="predicted"/>
<dbReference type="PANTHER" id="PTHR32071">
    <property type="entry name" value="TRANSCRIPTIONAL REGULATORY PROTEIN"/>
    <property type="match status" value="1"/>
</dbReference>
<dbReference type="GO" id="GO:0043565">
    <property type="term" value="F:sequence-specific DNA binding"/>
    <property type="evidence" value="ECO:0007669"/>
    <property type="project" value="InterPro"/>
</dbReference>
<dbReference type="Gene3D" id="1.10.10.60">
    <property type="entry name" value="Homeodomain-like"/>
    <property type="match status" value="1"/>
</dbReference>
<sequence>MSPDESNVLVVDDEREMGLALRESLSRDGFHVDWAKNGQEALTRFKQEGPYQWVISDLRMPEGDGWSLLESLRQISPATRVILMTAFGTVPQAVDAMRMGAVDFVMKPFSPEELRKKLTASAGRRTPDAGRPVWEAVSRPILTRDPGLIGVLKMLDGVARTPATILIEGESGTGKELLARYVHERSPRVHRPFVAVNCAALPESLLESELFGYEKGAFSGALARKIGKFELAHTGTLLLDEIGEMDLALQAKLLRVIQEREVDRVGGASPVPVDIRIVATTNRNMKEMVKTGQFREDLYYRLRVFPVRVPALRQRPADIVLLANHFREKFRLEHMEVGELTAEAVECLRSASFPGNVRELENVIIQAAFLAGGGHIGPEHLLSLGGEETNGLSSAFSTPPKEQKTGDGFSLNGVRPGQSVWEVERELIRVTLEACGQNRTQAAKMLGISVRTLRNKLNEYGMGLQDSSGGEEMGEEGEKFAGSELSKKR</sequence>
<dbReference type="PROSITE" id="PS50110">
    <property type="entry name" value="RESPONSE_REGULATORY"/>
    <property type="match status" value="1"/>
</dbReference>
<accession>A0A059XSA8</accession>
<dbReference type="PROSITE" id="PS50045">
    <property type="entry name" value="SIGMA54_INTERACT_4"/>
    <property type="match status" value="1"/>
</dbReference>
<evidence type="ECO:0000256" key="4">
    <source>
        <dbReference type="ARBA" id="ARBA00023125"/>
    </source>
</evidence>
<keyword evidence="6" id="KW-0597">Phosphoprotein</keyword>
<dbReference type="PROSITE" id="PS00676">
    <property type="entry name" value="SIGMA54_INTERACT_2"/>
    <property type="match status" value="1"/>
</dbReference>
<keyword evidence="5" id="KW-0804">Transcription</keyword>
<organism evidence="10 11">
    <name type="scientific">Leptospirillum ferriphilum YSK</name>
    <dbReference type="NCBI Taxonomy" id="1441628"/>
    <lineage>
        <taxon>Bacteria</taxon>
        <taxon>Pseudomonadati</taxon>
        <taxon>Nitrospirota</taxon>
        <taxon>Nitrospiria</taxon>
        <taxon>Nitrospirales</taxon>
        <taxon>Nitrospiraceae</taxon>
        <taxon>Leptospirillum</taxon>
    </lineage>
</organism>
<dbReference type="InterPro" id="IPR009057">
    <property type="entry name" value="Homeodomain-like_sf"/>
</dbReference>
<dbReference type="InterPro" id="IPR001789">
    <property type="entry name" value="Sig_transdc_resp-reg_receiver"/>
</dbReference>
<keyword evidence="4" id="KW-0238">DNA-binding</keyword>
<dbReference type="HOGENOM" id="CLU_000445_0_6_0"/>
<dbReference type="GO" id="GO:0006355">
    <property type="term" value="P:regulation of DNA-templated transcription"/>
    <property type="evidence" value="ECO:0007669"/>
    <property type="project" value="InterPro"/>
</dbReference>
<evidence type="ECO:0000256" key="6">
    <source>
        <dbReference type="PROSITE-ProRule" id="PRU00169"/>
    </source>
</evidence>
<feature type="domain" description="Response regulatory" evidence="9">
    <location>
        <begin position="7"/>
        <end position="122"/>
    </location>
</feature>
<dbReference type="Gene3D" id="3.40.50.2300">
    <property type="match status" value="1"/>
</dbReference>
<dbReference type="SUPFAM" id="SSF52172">
    <property type="entry name" value="CheY-like"/>
    <property type="match status" value="1"/>
</dbReference>